<name>A0AAV5LZW9_9ROSI</name>
<dbReference type="EMBL" id="BPVZ01000154">
    <property type="protein sequence ID" value="GKV41907.1"/>
    <property type="molecule type" value="Genomic_DNA"/>
</dbReference>
<comment type="caution">
    <text evidence="1">The sequence shown here is derived from an EMBL/GenBank/DDBJ whole genome shotgun (WGS) entry which is preliminary data.</text>
</comment>
<accession>A0AAV5LZW9</accession>
<gene>
    <name evidence="1" type="ORF">SLEP1_g49379</name>
</gene>
<proteinExistence type="predicted"/>
<dbReference type="PANTHER" id="PTHR10775">
    <property type="entry name" value="OS08G0208400 PROTEIN"/>
    <property type="match status" value="1"/>
</dbReference>
<protein>
    <recommendedName>
        <fullName evidence="3">Transposase</fullName>
    </recommendedName>
</protein>
<organism evidence="1 2">
    <name type="scientific">Rubroshorea leprosula</name>
    <dbReference type="NCBI Taxonomy" id="152421"/>
    <lineage>
        <taxon>Eukaryota</taxon>
        <taxon>Viridiplantae</taxon>
        <taxon>Streptophyta</taxon>
        <taxon>Embryophyta</taxon>
        <taxon>Tracheophyta</taxon>
        <taxon>Spermatophyta</taxon>
        <taxon>Magnoliopsida</taxon>
        <taxon>eudicotyledons</taxon>
        <taxon>Gunneridae</taxon>
        <taxon>Pentapetalae</taxon>
        <taxon>rosids</taxon>
        <taxon>malvids</taxon>
        <taxon>Malvales</taxon>
        <taxon>Dipterocarpaceae</taxon>
        <taxon>Rubroshorea</taxon>
    </lineage>
</organism>
<keyword evidence="2" id="KW-1185">Reference proteome</keyword>
<dbReference type="PANTHER" id="PTHR10775:SF185">
    <property type="entry name" value="OS08G0208400 PROTEIN"/>
    <property type="match status" value="1"/>
</dbReference>
<evidence type="ECO:0000313" key="1">
    <source>
        <dbReference type="EMBL" id="GKV41907.1"/>
    </source>
</evidence>
<dbReference type="InterPro" id="IPR004242">
    <property type="entry name" value="Transposase_21"/>
</dbReference>
<dbReference type="Pfam" id="PF02992">
    <property type="entry name" value="Transposase_21"/>
    <property type="match status" value="1"/>
</dbReference>
<sequence>MLIQKEHDEMEALVQDALGIHDFPIDNQQDDDGVHASHLDELLNEAFLEIKIPASAYAIKRLQRLSMSSKTSIDMRWHDEGCTTDGKLRHPANGEAWKEFDQRYPDFALDSRNISLGLASDGLNPFQRMSNVYGIWPVILIIYNLPTWSCMKQSSFILSMIISGPKSPRNDIDIYL</sequence>
<dbReference type="AlphaFoldDB" id="A0AAV5LZW9"/>
<evidence type="ECO:0008006" key="3">
    <source>
        <dbReference type="Google" id="ProtNLM"/>
    </source>
</evidence>
<reference evidence="1 2" key="1">
    <citation type="journal article" date="2021" name="Commun. Biol.">
        <title>The genome of Shorea leprosula (Dipterocarpaceae) highlights the ecological relevance of drought in aseasonal tropical rainforests.</title>
        <authorList>
            <person name="Ng K.K.S."/>
            <person name="Kobayashi M.J."/>
            <person name="Fawcett J.A."/>
            <person name="Hatakeyama M."/>
            <person name="Paape T."/>
            <person name="Ng C.H."/>
            <person name="Ang C.C."/>
            <person name="Tnah L.H."/>
            <person name="Lee C.T."/>
            <person name="Nishiyama T."/>
            <person name="Sese J."/>
            <person name="O'Brien M.J."/>
            <person name="Copetti D."/>
            <person name="Mohd Noor M.I."/>
            <person name="Ong R.C."/>
            <person name="Putra M."/>
            <person name="Sireger I.Z."/>
            <person name="Indrioko S."/>
            <person name="Kosugi Y."/>
            <person name="Izuno A."/>
            <person name="Isagi Y."/>
            <person name="Lee S.L."/>
            <person name="Shimizu K.K."/>
        </authorList>
    </citation>
    <scope>NUCLEOTIDE SEQUENCE [LARGE SCALE GENOMIC DNA]</scope>
    <source>
        <strain evidence="1">214</strain>
    </source>
</reference>
<dbReference type="Proteomes" id="UP001054252">
    <property type="component" value="Unassembled WGS sequence"/>
</dbReference>
<evidence type="ECO:0000313" key="2">
    <source>
        <dbReference type="Proteomes" id="UP001054252"/>
    </source>
</evidence>